<dbReference type="EMBL" id="CP022572">
    <property type="protein sequence ID" value="AZU62840.1"/>
    <property type="molecule type" value="Genomic_DNA"/>
</dbReference>
<gene>
    <name evidence="2" type="ORF">CHR53_17110</name>
</gene>
<dbReference type="InterPro" id="IPR011659">
    <property type="entry name" value="WD40"/>
</dbReference>
<organism evidence="2 3">
    <name type="scientific">Neobacillus mesonae</name>
    <dbReference type="NCBI Taxonomy" id="1193713"/>
    <lineage>
        <taxon>Bacteria</taxon>
        <taxon>Bacillati</taxon>
        <taxon>Bacillota</taxon>
        <taxon>Bacilli</taxon>
        <taxon>Bacillales</taxon>
        <taxon>Bacillaceae</taxon>
        <taxon>Neobacillus</taxon>
    </lineage>
</organism>
<dbReference type="PANTHER" id="PTHR36842">
    <property type="entry name" value="PROTEIN TOLB HOMOLOG"/>
    <property type="match status" value="1"/>
</dbReference>
<dbReference type="KEGG" id="nmk:CHR53_17110"/>
<evidence type="ECO:0000313" key="3">
    <source>
        <dbReference type="Proteomes" id="UP000282892"/>
    </source>
</evidence>
<dbReference type="STRING" id="1193713.GCA_001636315_00254"/>
<dbReference type="InterPro" id="IPR011042">
    <property type="entry name" value="6-blade_b-propeller_TolB-like"/>
</dbReference>
<dbReference type="Proteomes" id="UP000282892">
    <property type="component" value="Chromosome"/>
</dbReference>
<accession>A0A3Q9QZW9</accession>
<dbReference type="PANTHER" id="PTHR36842:SF1">
    <property type="entry name" value="PROTEIN TOLB"/>
    <property type="match status" value="1"/>
</dbReference>
<evidence type="ECO:0000313" key="2">
    <source>
        <dbReference type="EMBL" id="AZU62840.1"/>
    </source>
</evidence>
<proteinExistence type="inferred from homology"/>
<protein>
    <recommendedName>
        <fullName evidence="4">Dipeptidylpeptidase IV N-terminal domain-containing protein</fullName>
    </recommendedName>
</protein>
<dbReference type="SUPFAM" id="SSF82171">
    <property type="entry name" value="DPP6 N-terminal domain-like"/>
    <property type="match status" value="1"/>
</dbReference>
<dbReference type="RefSeq" id="WP_066383919.1">
    <property type="nucleotide sequence ID" value="NZ_CP022572.1"/>
</dbReference>
<sequence length="344" mass="39556">MKKKYLIFLFLFLFVATAALVVVGMFFNKTDQEKQNGLTNQYDISSKNTIAYVKYDKGRPQLYLYNKKLSIDTLAVEYKENMIILDPSFSHDGSTLAYITSNKDKETGLESTVHFLDLRTKETRNVFTDSSVITEVEFTPNDSSLFYLGAGTFENYSPITGKRPHNFDVYQYDLVKKSHKKWTKLKQYSIHSLNVAPSGDRVYVQRDDDSDVKSAEDSFQVKQRIFEIPLGHPEKLSVISDPDREVDVFSFTITPNGKELIFQSISNADEGGTFEYELYKYNLDSKEEKQLTHFGEYVGDPVVSSNGKTIYFMLDKNFAKGDPDYHLYKMNIDGKKEEEIPLPK</sequence>
<name>A0A3Q9QZW9_9BACI</name>
<dbReference type="Pfam" id="PF07676">
    <property type="entry name" value="PD40"/>
    <property type="match status" value="1"/>
</dbReference>
<reference evidence="2 3" key="1">
    <citation type="submission" date="2017-07" db="EMBL/GenBank/DDBJ databases">
        <title>The complete genome sequence of Bacillus mesonae strain H20-5, an efficient strain improving plant abiotic stress resistance.</title>
        <authorList>
            <person name="Kim S.Y."/>
            <person name="Song H."/>
            <person name="Sang M.K."/>
            <person name="Weon H.-Y."/>
            <person name="Song J."/>
        </authorList>
    </citation>
    <scope>NUCLEOTIDE SEQUENCE [LARGE SCALE GENOMIC DNA]</scope>
    <source>
        <strain evidence="2 3">H20-5</strain>
    </source>
</reference>
<dbReference type="AlphaFoldDB" id="A0A3Q9QZW9"/>
<dbReference type="OrthoDB" id="2386786at2"/>
<dbReference type="Gene3D" id="2.120.10.30">
    <property type="entry name" value="TolB, C-terminal domain"/>
    <property type="match status" value="2"/>
</dbReference>
<comment type="similarity">
    <text evidence="1">Belongs to the TolB family.</text>
</comment>
<evidence type="ECO:0000256" key="1">
    <source>
        <dbReference type="ARBA" id="ARBA00009820"/>
    </source>
</evidence>
<evidence type="ECO:0008006" key="4">
    <source>
        <dbReference type="Google" id="ProtNLM"/>
    </source>
</evidence>
<keyword evidence="3" id="KW-1185">Reference proteome</keyword>